<sequence length="234" mass="26820">MNRLFLTIIVICLIACQKQSAKENNQKKTDIGKKAVINEEAYKDTLNFNSNYPLGKELKNAINDPLTDKYFLEVFKEGKMVPHHDDKKMLSITDSLLSNDQNKDFFYFVVFTKSLNGSDGFYSEAAGAKATEFITTKTEWFADYFNIGPTLTKNDMKNWASFIVGEIQIEKEGYEPKAINELVSKLRENLRGRRKEYSVVLENFIEYIKEVEKKKITTTNHTYTAASPPHSPAL</sequence>
<evidence type="ECO:0000313" key="2">
    <source>
        <dbReference type="Proteomes" id="UP000515237"/>
    </source>
</evidence>
<evidence type="ECO:0000313" key="1">
    <source>
        <dbReference type="EMBL" id="QNF34428.1"/>
    </source>
</evidence>
<dbReference type="KEGG" id="aswu:HUW51_17485"/>
<accession>A0A7G7GB94</accession>
<dbReference type="Proteomes" id="UP000515237">
    <property type="component" value="Chromosome"/>
</dbReference>
<dbReference type="EMBL" id="CP055156">
    <property type="protein sequence ID" value="QNF34428.1"/>
    <property type="molecule type" value="Genomic_DNA"/>
</dbReference>
<dbReference type="AlphaFoldDB" id="A0A7G7GB94"/>
<dbReference type="RefSeq" id="WP_185270908.1">
    <property type="nucleotide sequence ID" value="NZ_CP055156.1"/>
</dbReference>
<gene>
    <name evidence="1" type="ORF">HUW51_17485</name>
</gene>
<keyword evidence="2" id="KW-1185">Reference proteome</keyword>
<reference evidence="1 2" key="1">
    <citation type="journal article" date="2018" name="Int. J. Syst. Evol. Microbiol.">
        <title>Adhaeribacter swui sp. nov., isolated from wet mud.</title>
        <authorList>
            <person name="Kim D.U."/>
            <person name="Kim K.W."/>
            <person name="Kang M.S."/>
            <person name="Kim J.Y."/>
            <person name="Jang J.H."/>
            <person name="Kim M.K."/>
        </authorList>
    </citation>
    <scope>NUCLEOTIDE SEQUENCE [LARGE SCALE GENOMIC DNA]</scope>
    <source>
        <strain evidence="1 2">KCTC 52873</strain>
    </source>
</reference>
<protein>
    <recommendedName>
        <fullName evidence="3">Lipoprotein</fullName>
    </recommendedName>
</protein>
<organism evidence="1 2">
    <name type="scientific">Adhaeribacter swui</name>
    <dbReference type="NCBI Taxonomy" id="2086471"/>
    <lineage>
        <taxon>Bacteria</taxon>
        <taxon>Pseudomonadati</taxon>
        <taxon>Bacteroidota</taxon>
        <taxon>Cytophagia</taxon>
        <taxon>Cytophagales</taxon>
        <taxon>Hymenobacteraceae</taxon>
        <taxon>Adhaeribacter</taxon>
    </lineage>
</organism>
<name>A0A7G7GB94_9BACT</name>
<evidence type="ECO:0008006" key="3">
    <source>
        <dbReference type="Google" id="ProtNLM"/>
    </source>
</evidence>
<proteinExistence type="predicted"/>